<dbReference type="Pfam" id="PF09723">
    <property type="entry name" value="Zn_ribbon_8"/>
    <property type="match status" value="1"/>
</dbReference>
<dbReference type="AlphaFoldDB" id="A0A1M7XZI7"/>
<evidence type="ECO:0000313" key="3">
    <source>
        <dbReference type="Proteomes" id="UP000184603"/>
    </source>
</evidence>
<dbReference type="RefSeq" id="WP_073612158.1">
    <property type="nucleotide sequence ID" value="NZ_FRFE01000003.1"/>
</dbReference>
<feature type="domain" description="Putative regulatory protein FmdB zinc ribbon" evidence="1">
    <location>
        <begin position="1"/>
        <end position="41"/>
    </location>
</feature>
<evidence type="ECO:0000259" key="1">
    <source>
        <dbReference type="SMART" id="SM00834"/>
    </source>
</evidence>
<name>A0A1M7XZI7_9BACT</name>
<dbReference type="PANTHER" id="PTHR34404">
    <property type="entry name" value="REGULATORY PROTEIN, FMDB FAMILY"/>
    <property type="match status" value="1"/>
</dbReference>
<dbReference type="PANTHER" id="PTHR34404:SF2">
    <property type="entry name" value="CONSERVED SERINE RICH PROTEIN"/>
    <property type="match status" value="1"/>
</dbReference>
<dbReference type="SMART" id="SM00834">
    <property type="entry name" value="CxxC_CXXC_SSSS"/>
    <property type="match status" value="1"/>
</dbReference>
<sequence length="94" mass="9442">MPVYEYECQSCNKVFEVQQKMADKPLSSCPECEGEVKKLMSMSSFQLKGGGWYADGYASSSGKATAAAPASAPAAPACASGGGCAGCPAASSAS</sequence>
<dbReference type="OrthoDB" id="9813321at2"/>
<protein>
    <submittedName>
        <fullName evidence="2">Putative regulatory protein, FmdB family</fullName>
    </submittedName>
</protein>
<organism evidence="2 3">
    <name type="scientific">Desulfopila aestuarii DSM 18488</name>
    <dbReference type="NCBI Taxonomy" id="1121416"/>
    <lineage>
        <taxon>Bacteria</taxon>
        <taxon>Pseudomonadati</taxon>
        <taxon>Thermodesulfobacteriota</taxon>
        <taxon>Desulfobulbia</taxon>
        <taxon>Desulfobulbales</taxon>
        <taxon>Desulfocapsaceae</taxon>
        <taxon>Desulfopila</taxon>
    </lineage>
</organism>
<gene>
    <name evidence="2" type="ORF">SAMN02745220_00799</name>
</gene>
<dbReference type="InterPro" id="IPR013429">
    <property type="entry name" value="Regulatory_FmdB_Zinc_ribbon"/>
</dbReference>
<keyword evidence="3" id="KW-1185">Reference proteome</keyword>
<dbReference type="EMBL" id="FRFE01000003">
    <property type="protein sequence ID" value="SHO44568.1"/>
    <property type="molecule type" value="Genomic_DNA"/>
</dbReference>
<proteinExistence type="predicted"/>
<evidence type="ECO:0000313" key="2">
    <source>
        <dbReference type="EMBL" id="SHO44568.1"/>
    </source>
</evidence>
<dbReference type="NCBIfam" id="TIGR02605">
    <property type="entry name" value="CxxC_CxxC_SSSS"/>
    <property type="match status" value="1"/>
</dbReference>
<accession>A0A1M7XZI7</accession>
<dbReference type="Proteomes" id="UP000184603">
    <property type="component" value="Unassembled WGS sequence"/>
</dbReference>
<reference evidence="2 3" key="1">
    <citation type="submission" date="2016-12" db="EMBL/GenBank/DDBJ databases">
        <authorList>
            <person name="Song W.-J."/>
            <person name="Kurnit D.M."/>
        </authorList>
    </citation>
    <scope>NUCLEOTIDE SEQUENCE [LARGE SCALE GENOMIC DNA]</scope>
    <source>
        <strain evidence="2 3">DSM 18488</strain>
    </source>
</reference>